<feature type="compositionally biased region" description="Polar residues" evidence="1">
    <location>
        <begin position="269"/>
        <end position="299"/>
    </location>
</feature>
<evidence type="ECO:0000313" key="4">
    <source>
        <dbReference type="Proteomes" id="UP001139409"/>
    </source>
</evidence>
<dbReference type="Proteomes" id="UP001139409">
    <property type="component" value="Unassembled WGS sequence"/>
</dbReference>
<comment type="caution">
    <text evidence="3">The sequence shown here is derived from an EMBL/GenBank/DDBJ whole genome shotgun (WGS) entry which is preliminary data.</text>
</comment>
<feature type="compositionally biased region" description="Polar residues" evidence="1">
    <location>
        <begin position="250"/>
        <end position="262"/>
    </location>
</feature>
<evidence type="ECO:0000256" key="1">
    <source>
        <dbReference type="SAM" id="MobiDB-lite"/>
    </source>
</evidence>
<protein>
    <recommendedName>
        <fullName evidence="5">Prolyl-tRNA synthetase</fullName>
    </recommendedName>
</protein>
<organism evidence="3 4">
    <name type="scientific">Fulvivirga sedimenti</name>
    <dbReference type="NCBI Taxonomy" id="2879465"/>
    <lineage>
        <taxon>Bacteria</taxon>
        <taxon>Pseudomonadati</taxon>
        <taxon>Bacteroidota</taxon>
        <taxon>Cytophagia</taxon>
        <taxon>Cytophagales</taxon>
        <taxon>Fulvivirgaceae</taxon>
        <taxon>Fulvivirga</taxon>
    </lineage>
</organism>
<sequence length="469" mass="50722">MKAPKTKFSVILAAFFAFAGIAQAQEYDDMYFTKKDRKALKEKEMNINPNLSNAQAEKTSEYVIKNENAYSEEHVNPEYLARYGNNETGNAQYSDDEYYTEGGNAGDDYQVPVVNNYYVNTNPGFYDPFYSGFGGWGYPYNSWYVPARWRFSVAFGFGWGWGGGWGPSWGFGPSWGWGPSWNVGFGYGWGSPYYGWGGGYWGNPYYGGGFWGYPGYGNVVIVNNYESRYNRTFRNGAGPSRVTGARERTANGSDGRFTSRTGDSYGKAGNNSRVASSTATRRYIDPNNSASRNRATTQADYHRRSVASSRSVSNDVVSRSVSSRNSSASRSTAYTSPRSNYSTRTRGSAYTSGSTSRGSSYGRTSTQSSMPSYRTPSSNSYRSGSSPSYRGSSPSRSSGSSYRGSSPSRSSGSSYRSSSPSSGSSYRSAPSSSGGSYRSSGSSSGSSRSSGSSGASRSSGSSGSVRRGN</sequence>
<name>A0A9X1HTK1_9BACT</name>
<proteinExistence type="predicted"/>
<feature type="compositionally biased region" description="Low complexity" evidence="1">
    <location>
        <begin position="341"/>
        <end position="369"/>
    </location>
</feature>
<dbReference type="EMBL" id="JAIXNE010000005">
    <property type="protein sequence ID" value="MCA6078054.1"/>
    <property type="molecule type" value="Genomic_DNA"/>
</dbReference>
<evidence type="ECO:0008006" key="5">
    <source>
        <dbReference type="Google" id="ProtNLM"/>
    </source>
</evidence>
<feature type="region of interest" description="Disordered" evidence="1">
    <location>
        <begin position="236"/>
        <end position="469"/>
    </location>
</feature>
<feature type="compositionally biased region" description="Low complexity" evidence="1">
    <location>
        <begin position="306"/>
        <end position="331"/>
    </location>
</feature>
<feature type="signal peptide" evidence="2">
    <location>
        <begin position="1"/>
        <end position="24"/>
    </location>
</feature>
<evidence type="ECO:0000256" key="2">
    <source>
        <dbReference type="SAM" id="SignalP"/>
    </source>
</evidence>
<keyword evidence="2" id="KW-0732">Signal</keyword>
<reference evidence="3" key="1">
    <citation type="submission" date="2021-09" db="EMBL/GenBank/DDBJ databases">
        <title>Fulvivirga sp. isolated from coastal sediment.</title>
        <authorList>
            <person name="Yu H."/>
        </authorList>
    </citation>
    <scope>NUCLEOTIDE SEQUENCE</scope>
    <source>
        <strain evidence="3">1062</strain>
    </source>
</reference>
<dbReference type="AlphaFoldDB" id="A0A9X1HTK1"/>
<evidence type="ECO:0000313" key="3">
    <source>
        <dbReference type="EMBL" id="MCA6078054.1"/>
    </source>
</evidence>
<keyword evidence="4" id="KW-1185">Reference proteome</keyword>
<dbReference type="RefSeq" id="WP_225698913.1">
    <property type="nucleotide sequence ID" value="NZ_JAIXNE010000005.1"/>
</dbReference>
<feature type="chain" id="PRO_5040937647" description="Prolyl-tRNA synthetase" evidence="2">
    <location>
        <begin position="25"/>
        <end position="469"/>
    </location>
</feature>
<feature type="compositionally biased region" description="Low complexity" evidence="1">
    <location>
        <begin position="376"/>
        <end position="469"/>
    </location>
</feature>
<accession>A0A9X1HTK1</accession>
<gene>
    <name evidence="3" type="ORF">LDX50_24480</name>
</gene>